<keyword evidence="3" id="KW-1185">Reference proteome</keyword>
<evidence type="ECO:0000313" key="3">
    <source>
        <dbReference type="Proteomes" id="UP000699462"/>
    </source>
</evidence>
<evidence type="ECO:0000256" key="1">
    <source>
        <dbReference type="SAM" id="MobiDB-lite"/>
    </source>
</evidence>
<reference evidence="2 3" key="1">
    <citation type="submission" date="2019-07" db="EMBL/GenBank/DDBJ databases">
        <title>Annotation for the trematode Paragonimus westermani.</title>
        <authorList>
            <person name="Choi Y.-J."/>
        </authorList>
    </citation>
    <scope>NUCLEOTIDE SEQUENCE [LARGE SCALE GENOMIC DNA]</scope>
    <source>
        <strain evidence="2">180907_Pwestermani</strain>
    </source>
</reference>
<dbReference type="OrthoDB" id="6091153at2759"/>
<proteinExistence type="predicted"/>
<feature type="compositionally biased region" description="Polar residues" evidence="1">
    <location>
        <begin position="59"/>
        <end position="70"/>
    </location>
</feature>
<dbReference type="Proteomes" id="UP000699462">
    <property type="component" value="Unassembled WGS sequence"/>
</dbReference>
<accession>A0A8T0DD32</accession>
<protein>
    <submittedName>
        <fullName evidence="2">Uncharacterized protein</fullName>
    </submittedName>
</protein>
<gene>
    <name evidence="2" type="ORF">P879_09697</name>
</gene>
<sequence>MAVEPQTTPISLGKRACVHHWDSPQWDRGVQRSSGTHQRSRGTGLPGDRRGVRPPWKRQPQSGCQRNCTEQTNDTNLPLWRRKVELYLANIPTDLQCPYILSLLSDNVQEVLWASDLPTTATAGAIWNKLDELYPVLDDRAESRTTFWNRRQLLGETVKSYANQLRVLVARAFPDPPKDTKDLLVFERFLEGVGDLSTRRRFIQEPPADLSCAIRLA</sequence>
<feature type="region of interest" description="Disordered" evidence="1">
    <location>
        <begin position="25"/>
        <end position="70"/>
    </location>
</feature>
<organism evidence="2 3">
    <name type="scientific">Paragonimus westermani</name>
    <dbReference type="NCBI Taxonomy" id="34504"/>
    <lineage>
        <taxon>Eukaryota</taxon>
        <taxon>Metazoa</taxon>
        <taxon>Spiralia</taxon>
        <taxon>Lophotrochozoa</taxon>
        <taxon>Platyhelminthes</taxon>
        <taxon>Trematoda</taxon>
        <taxon>Digenea</taxon>
        <taxon>Plagiorchiida</taxon>
        <taxon>Troglotremata</taxon>
        <taxon>Troglotrematidae</taxon>
        <taxon>Paragonimus</taxon>
    </lineage>
</organism>
<dbReference type="AlphaFoldDB" id="A0A8T0DD32"/>
<comment type="caution">
    <text evidence="2">The sequence shown here is derived from an EMBL/GenBank/DDBJ whole genome shotgun (WGS) entry which is preliminary data.</text>
</comment>
<dbReference type="EMBL" id="JTDF01006236">
    <property type="protein sequence ID" value="KAF8565725.1"/>
    <property type="molecule type" value="Genomic_DNA"/>
</dbReference>
<name>A0A8T0DD32_9TREM</name>
<evidence type="ECO:0000313" key="2">
    <source>
        <dbReference type="EMBL" id="KAF8565725.1"/>
    </source>
</evidence>